<dbReference type="GO" id="GO:0032483">
    <property type="term" value="P:regulation of Rab protein signal transduction"/>
    <property type="evidence" value="ECO:0007669"/>
    <property type="project" value="TreeGrafter"/>
</dbReference>
<dbReference type="EMBL" id="JAGRRH010000014">
    <property type="protein sequence ID" value="KAG7358531.1"/>
    <property type="molecule type" value="Genomic_DNA"/>
</dbReference>
<name>A0A9K3LD66_9STRA</name>
<dbReference type="Proteomes" id="UP000693970">
    <property type="component" value="Unassembled WGS sequence"/>
</dbReference>
<dbReference type="PANTHER" id="PTHR12296:SF21">
    <property type="entry name" value="DENN DOMAIN-CONTAINING PROTEIN 3"/>
    <property type="match status" value="1"/>
</dbReference>
<keyword evidence="4" id="KW-1185">Reference proteome</keyword>
<dbReference type="InterPro" id="IPR005113">
    <property type="entry name" value="uDENN_dom"/>
</dbReference>
<reference evidence="3" key="2">
    <citation type="submission" date="2021-04" db="EMBL/GenBank/DDBJ databases">
        <authorList>
            <person name="Podell S."/>
        </authorList>
    </citation>
    <scope>NUCLEOTIDE SEQUENCE</scope>
    <source>
        <strain evidence="3">Hildebrandi</strain>
    </source>
</reference>
<feature type="region of interest" description="Disordered" evidence="1">
    <location>
        <begin position="1"/>
        <end position="41"/>
    </location>
</feature>
<dbReference type="SMART" id="SM00799">
    <property type="entry name" value="DENN"/>
    <property type="match status" value="1"/>
</dbReference>
<dbReference type="PANTHER" id="PTHR12296">
    <property type="entry name" value="DENN DOMAIN-CONTAINING PROTEIN 4"/>
    <property type="match status" value="1"/>
</dbReference>
<gene>
    <name evidence="3" type="ORF">IV203_015120</name>
</gene>
<reference evidence="3" key="1">
    <citation type="journal article" date="2021" name="Sci. Rep.">
        <title>Diploid genomic architecture of Nitzschia inconspicua, an elite biomass production diatom.</title>
        <authorList>
            <person name="Oliver A."/>
            <person name="Podell S."/>
            <person name="Pinowska A."/>
            <person name="Traller J.C."/>
            <person name="Smith S.R."/>
            <person name="McClure R."/>
            <person name="Beliaev A."/>
            <person name="Bohutskyi P."/>
            <person name="Hill E.A."/>
            <person name="Rabines A."/>
            <person name="Zheng H."/>
            <person name="Allen L.Z."/>
            <person name="Kuo A."/>
            <person name="Grigoriev I.V."/>
            <person name="Allen A.E."/>
            <person name="Hazlebeck D."/>
            <person name="Allen E.E."/>
        </authorList>
    </citation>
    <scope>NUCLEOTIDE SEQUENCE</scope>
    <source>
        <strain evidence="3">Hildebrandi</strain>
    </source>
</reference>
<dbReference type="GO" id="GO:0031410">
    <property type="term" value="C:cytoplasmic vesicle"/>
    <property type="evidence" value="ECO:0007669"/>
    <property type="project" value="TreeGrafter"/>
</dbReference>
<dbReference type="InterPro" id="IPR005112">
    <property type="entry name" value="dDENN_dom"/>
</dbReference>
<proteinExistence type="predicted"/>
<dbReference type="InterPro" id="IPR037516">
    <property type="entry name" value="Tripartite_DENN"/>
</dbReference>
<evidence type="ECO:0000313" key="4">
    <source>
        <dbReference type="Proteomes" id="UP000693970"/>
    </source>
</evidence>
<accession>A0A9K3LD66</accession>
<dbReference type="SMART" id="SM00800">
    <property type="entry name" value="uDENN"/>
    <property type="match status" value="1"/>
</dbReference>
<evidence type="ECO:0000259" key="2">
    <source>
        <dbReference type="PROSITE" id="PS50211"/>
    </source>
</evidence>
<evidence type="ECO:0000256" key="1">
    <source>
        <dbReference type="SAM" id="MobiDB-lite"/>
    </source>
</evidence>
<feature type="domain" description="UDENN" evidence="2">
    <location>
        <begin position="94"/>
        <end position="664"/>
    </location>
</feature>
<dbReference type="PROSITE" id="PS50211">
    <property type="entry name" value="DENN"/>
    <property type="match status" value="1"/>
</dbReference>
<dbReference type="Pfam" id="PF03456">
    <property type="entry name" value="uDENN"/>
    <property type="match status" value="1"/>
</dbReference>
<comment type="caution">
    <text evidence="3">The sequence shown here is derived from an EMBL/GenBank/DDBJ whole genome shotgun (WGS) entry which is preliminary data.</text>
</comment>
<dbReference type="InterPro" id="IPR051696">
    <property type="entry name" value="DENN_Domain_GEFs"/>
</dbReference>
<organism evidence="3 4">
    <name type="scientific">Nitzschia inconspicua</name>
    <dbReference type="NCBI Taxonomy" id="303405"/>
    <lineage>
        <taxon>Eukaryota</taxon>
        <taxon>Sar</taxon>
        <taxon>Stramenopiles</taxon>
        <taxon>Ochrophyta</taxon>
        <taxon>Bacillariophyta</taxon>
        <taxon>Bacillariophyceae</taxon>
        <taxon>Bacillariophycidae</taxon>
        <taxon>Bacillariales</taxon>
        <taxon>Bacillariaceae</taxon>
        <taxon>Nitzschia</taxon>
    </lineage>
</organism>
<sequence length="755" mass="84632">MKAAAAKSFQEGNAPTLGKSASQDGTPVQYRHKTSPESPSGVWEFFLPPTSRTDNKNENRAVHKRTFSINDDNSDCQTIISEIDLAPVPERMVDFVCIVGPKLDAIRHFAETPSDVHLEPILMDCYPKQRNDMELPKELPKFCLPQNCRLTTPYDIESLEPTLASFVLTMGNGNRLYGTALTQYEVIPLEDLAAAFWAGNSILPHWLEEPQPFYLPKSLVVFSHHALFDVQRNFLLQLCRIVSSKRSPLPLERYVANFFHDVPLPKPGAATVSWKPFLQDAPVVTFARPGPNELPLVNISFRPLFRCLSVSNILTVWGILLQEGRVVLRSEHIALLTPVAEALMSLLFPLTWQGVYVPVLPAEMIGVLEAPVPFLIGLLVGSNACPQPPGVVVCDLDQDIVHLGATDDGFPSEPRKLPQLPTVLVATLKSELDDVADPLYLIPPSGMKGRITAATHGLLENAMREPYAQMFQMRNVSLSNTHRQHILSTANFVRGDKQPLKESDFLRGPDEEQTLYKSMDSKKPKTPGGAGGNFMFSAIRRQGRALQAHTDLVISYTSSGAAYYDDKMSKQKDIIAASFYELDEKLAESVRYSFLRFFASLFGRYKKYTPKKRENGGSGFQHADFVNSLEEEMSYGNRLFVLEVVQTQMFERFLTESHTRRRLFDEYILLQQNNESSVLAKKHETPFLKQKNQIQKIVVPAAPCTAGIPKNTLYEYDSFPFSLNEEEMVANRNLDPVSALCYLGDLTIGGPETEW</sequence>
<dbReference type="AlphaFoldDB" id="A0A9K3LD66"/>
<dbReference type="Pfam" id="PF02141">
    <property type="entry name" value="DENN"/>
    <property type="match status" value="1"/>
</dbReference>
<dbReference type="InterPro" id="IPR001194">
    <property type="entry name" value="cDENN_dom"/>
</dbReference>
<evidence type="ECO:0000313" key="3">
    <source>
        <dbReference type="EMBL" id="KAG7358531.1"/>
    </source>
</evidence>
<protein>
    <submittedName>
        <fullName evidence="3">DENN (AEX-3) domain containing protein</fullName>
    </submittedName>
</protein>
<dbReference type="SMART" id="SM00801">
    <property type="entry name" value="dDENN"/>
    <property type="match status" value="1"/>
</dbReference>
<dbReference type="OrthoDB" id="6019893at2759"/>